<evidence type="ECO:0000313" key="4">
    <source>
        <dbReference type="EMBL" id="GFU51476.1"/>
    </source>
</evidence>
<proteinExistence type="predicted"/>
<accession>A0A8X6QX09</accession>
<dbReference type="GO" id="GO:0016301">
    <property type="term" value="F:kinase activity"/>
    <property type="evidence" value="ECO:0007669"/>
    <property type="project" value="UniProtKB-KW"/>
</dbReference>
<evidence type="ECO:0000313" key="3">
    <source>
        <dbReference type="EMBL" id="GFU04789.1"/>
    </source>
</evidence>
<dbReference type="EMBL" id="BMAW01123769">
    <property type="protein sequence ID" value="GFU04789.1"/>
    <property type="molecule type" value="Genomic_DNA"/>
</dbReference>
<protein>
    <submittedName>
        <fullName evidence="4">Diacylglycerol kinase delta</fullName>
    </submittedName>
</protein>
<feature type="region of interest" description="Disordered" evidence="1">
    <location>
        <begin position="12"/>
        <end position="34"/>
    </location>
</feature>
<gene>
    <name evidence="4" type="primary">NCL1_39634</name>
    <name evidence="4" type="ORF">NPIL_67431</name>
    <name evidence="3" type="ORF">NPIL_674541</name>
    <name evidence="2" type="ORF">NPIL_679021</name>
</gene>
<evidence type="ECO:0000313" key="2">
    <source>
        <dbReference type="EMBL" id="GFT42961.1"/>
    </source>
</evidence>
<reference evidence="4" key="1">
    <citation type="submission" date="2020-08" db="EMBL/GenBank/DDBJ databases">
        <title>Multicomponent nature underlies the extraordinary mechanical properties of spider dragline silk.</title>
        <authorList>
            <person name="Kono N."/>
            <person name="Nakamura H."/>
            <person name="Mori M."/>
            <person name="Yoshida Y."/>
            <person name="Ohtoshi R."/>
            <person name="Malay A.D."/>
            <person name="Moran D.A.P."/>
            <person name="Tomita M."/>
            <person name="Numata K."/>
            <person name="Arakawa K."/>
        </authorList>
    </citation>
    <scope>NUCLEOTIDE SEQUENCE</scope>
</reference>
<comment type="caution">
    <text evidence="4">The sequence shown here is derived from an EMBL/GenBank/DDBJ whole genome shotgun (WGS) entry which is preliminary data.</text>
</comment>
<feature type="non-terminal residue" evidence="4">
    <location>
        <position position="1"/>
    </location>
</feature>
<dbReference type="EMBL" id="BMAW01038259">
    <property type="protein sequence ID" value="GFU51476.1"/>
    <property type="molecule type" value="Genomic_DNA"/>
</dbReference>
<keyword evidence="5" id="KW-1185">Reference proteome</keyword>
<sequence length="56" mass="6231">WCIMTYEKSVLAPRKSSGQKTEDLSPSSSSDNDDSVDRFIATVFQSDQPYLVISSL</sequence>
<dbReference type="Proteomes" id="UP000887013">
    <property type="component" value="Unassembled WGS sequence"/>
</dbReference>
<organism evidence="4 5">
    <name type="scientific">Nephila pilipes</name>
    <name type="common">Giant wood spider</name>
    <name type="synonym">Nephila maculata</name>
    <dbReference type="NCBI Taxonomy" id="299642"/>
    <lineage>
        <taxon>Eukaryota</taxon>
        <taxon>Metazoa</taxon>
        <taxon>Ecdysozoa</taxon>
        <taxon>Arthropoda</taxon>
        <taxon>Chelicerata</taxon>
        <taxon>Arachnida</taxon>
        <taxon>Araneae</taxon>
        <taxon>Araneomorphae</taxon>
        <taxon>Entelegynae</taxon>
        <taxon>Araneoidea</taxon>
        <taxon>Nephilidae</taxon>
        <taxon>Nephila</taxon>
    </lineage>
</organism>
<name>A0A8X6QX09_NEPPI</name>
<dbReference type="AlphaFoldDB" id="A0A8X6QX09"/>
<evidence type="ECO:0000256" key="1">
    <source>
        <dbReference type="SAM" id="MobiDB-lite"/>
    </source>
</evidence>
<keyword evidence="4" id="KW-0808">Transferase</keyword>
<dbReference type="EMBL" id="BMAW01064015">
    <property type="protein sequence ID" value="GFT42961.1"/>
    <property type="molecule type" value="Genomic_DNA"/>
</dbReference>
<evidence type="ECO:0000313" key="5">
    <source>
        <dbReference type="Proteomes" id="UP000887013"/>
    </source>
</evidence>
<feature type="non-terminal residue" evidence="4">
    <location>
        <position position="56"/>
    </location>
</feature>
<keyword evidence="4" id="KW-0418">Kinase</keyword>